<dbReference type="STRING" id="1250539.Ga0080574_TMP3135"/>
<dbReference type="GO" id="GO:0008146">
    <property type="term" value="F:sulfotransferase activity"/>
    <property type="evidence" value="ECO:0007669"/>
    <property type="project" value="InterPro"/>
</dbReference>
<evidence type="ECO:0000313" key="2">
    <source>
        <dbReference type="Proteomes" id="UP000187059"/>
    </source>
</evidence>
<evidence type="ECO:0000313" key="1">
    <source>
        <dbReference type="EMBL" id="APZ53469.1"/>
    </source>
</evidence>
<reference evidence="1 2" key="1">
    <citation type="submission" date="2016-04" db="EMBL/GenBank/DDBJ databases">
        <title>Deep-sea bacteria in the southern Pacific.</title>
        <authorList>
            <person name="Tang K."/>
        </authorList>
    </citation>
    <scope>NUCLEOTIDE SEQUENCE [LARGE SCALE GENOMIC DNA]</scope>
    <source>
        <strain evidence="1 2">JLT2014</strain>
    </source>
</reference>
<sequence length="200" mass="22630">MDHYLVARFGQLGFFNGTFGALPEAKRWTRTSPQHIRWRDLYQLVPRDWIETSFAVVRDPLARLKSAYHFQREALKTIPADRSFEDWFRLRLPGLKAGNYFDDNHLVPQSKIVPPDAKVFRLEDGLDRIVGYLDALEGAETGPRTITPQNVRAKAGGDKPAPAAFLAPDLVAQIQDVYAEDYERFGYAGVPAETDHAKSV</sequence>
<keyword evidence="1" id="KW-0808">Transferase</keyword>
<proteinExistence type="predicted"/>
<protein>
    <submittedName>
        <fullName evidence="1">Sulfotransferase family protein</fullName>
    </submittedName>
</protein>
<dbReference type="AlphaFoldDB" id="A0A1P8UVP4"/>
<dbReference type="InterPro" id="IPR005331">
    <property type="entry name" value="Sulfotransferase"/>
</dbReference>
<dbReference type="SUPFAM" id="SSF52540">
    <property type="entry name" value="P-loop containing nucleoside triphosphate hydrolases"/>
    <property type="match status" value="1"/>
</dbReference>
<dbReference type="GO" id="GO:0016020">
    <property type="term" value="C:membrane"/>
    <property type="evidence" value="ECO:0007669"/>
    <property type="project" value="InterPro"/>
</dbReference>
<accession>A0A1P8UVP4</accession>
<dbReference type="EMBL" id="CP015093">
    <property type="protein sequence ID" value="APZ53469.1"/>
    <property type="molecule type" value="Genomic_DNA"/>
</dbReference>
<name>A0A1P8UVP4_9RHOB</name>
<dbReference type="Proteomes" id="UP000187059">
    <property type="component" value="Chromosome"/>
</dbReference>
<dbReference type="InterPro" id="IPR027417">
    <property type="entry name" value="P-loop_NTPase"/>
</dbReference>
<gene>
    <name evidence="1" type="ORF">Ga0080574_TMP3135</name>
</gene>
<dbReference type="KEGG" id="paby:Ga0080574_TMP3135"/>
<dbReference type="Pfam" id="PF03567">
    <property type="entry name" value="Sulfotransfer_2"/>
    <property type="match status" value="1"/>
</dbReference>
<organism evidence="1 2">
    <name type="scientific">Salipiger abyssi</name>
    <dbReference type="NCBI Taxonomy" id="1250539"/>
    <lineage>
        <taxon>Bacteria</taxon>
        <taxon>Pseudomonadati</taxon>
        <taxon>Pseudomonadota</taxon>
        <taxon>Alphaproteobacteria</taxon>
        <taxon>Rhodobacterales</taxon>
        <taxon>Roseobacteraceae</taxon>
        <taxon>Salipiger</taxon>
    </lineage>
</organism>
<keyword evidence="2" id="KW-1185">Reference proteome</keyword>
<dbReference type="Gene3D" id="3.40.50.300">
    <property type="entry name" value="P-loop containing nucleotide triphosphate hydrolases"/>
    <property type="match status" value="1"/>
</dbReference>